<evidence type="ECO:0000256" key="2">
    <source>
        <dbReference type="SAM" id="SignalP"/>
    </source>
</evidence>
<protein>
    <recommendedName>
        <fullName evidence="5">Tetratricopeptide repeat protein</fullName>
    </recommendedName>
</protein>
<keyword evidence="4" id="KW-1185">Reference proteome</keyword>
<accession>A0A6M4GXR9</accession>
<evidence type="ECO:0008006" key="5">
    <source>
        <dbReference type="Google" id="ProtNLM"/>
    </source>
</evidence>
<feature type="signal peptide" evidence="2">
    <location>
        <begin position="1"/>
        <end position="19"/>
    </location>
</feature>
<gene>
    <name evidence="3" type="ORF">DSM104443_02760</name>
</gene>
<proteinExistence type="predicted"/>
<dbReference type="EMBL" id="CP053069">
    <property type="protein sequence ID" value="QJR11678.1"/>
    <property type="molecule type" value="Genomic_DNA"/>
</dbReference>
<evidence type="ECO:0000313" key="4">
    <source>
        <dbReference type="Proteomes" id="UP000501534"/>
    </source>
</evidence>
<sequence length="296" mass="32536">MNRPALAPFVAFLALLAGCADMQKLLPADSKSAPVSPQITEASLRARASEQLALGQKQYDTGDLENATKNFNASLEHGMLSKVDQSNARKHLAMINCVSNREAQCRDEFRKAFEINPDFSLTSAEDGHPIWGPVYRSVRTQLIAEREAATAASRPRILLSKSEQMLSDGMVKYDAGDYVEAQRLYESALKEGLRDKADQVRAMKHLAFSLCLQDKYPACRAEFVKIYDIDPEFDLTPAEAGHPNWTKTFASAKAQGRKLVAEKAAREKAEKDKAERAAQKPATAPPTAGATPPKKN</sequence>
<dbReference type="AlphaFoldDB" id="A0A6M4GXR9"/>
<dbReference type="SUPFAM" id="SSF48452">
    <property type="entry name" value="TPR-like"/>
    <property type="match status" value="1"/>
</dbReference>
<evidence type="ECO:0000313" key="3">
    <source>
        <dbReference type="EMBL" id="QJR11678.1"/>
    </source>
</evidence>
<dbReference type="InterPro" id="IPR047780">
    <property type="entry name" value="TssQ-like"/>
</dbReference>
<evidence type="ECO:0000256" key="1">
    <source>
        <dbReference type="SAM" id="MobiDB-lite"/>
    </source>
</evidence>
<dbReference type="InterPro" id="IPR011990">
    <property type="entry name" value="TPR-like_helical_dom_sf"/>
</dbReference>
<dbReference type="PROSITE" id="PS51257">
    <property type="entry name" value="PROKAR_LIPOPROTEIN"/>
    <property type="match status" value="1"/>
</dbReference>
<dbReference type="Proteomes" id="UP000501534">
    <property type="component" value="Chromosome"/>
</dbReference>
<feature type="compositionally biased region" description="Low complexity" evidence="1">
    <location>
        <begin position="279"/>
        <end position="296"/>
    </location>
</feature>
<feature type="region of interest" description="Disordered" evidence="1">
    <location>
        <begin position="258"/>
        <end position="296"/>
    </location>
</feature>
<keyword evidence="2" id="KW-0732">Signal</keyword>
<feature type="compositionally biased region" description="Basic and acidic residues" evidence="1">
    <location>
        <begin position="259"/>
        <end position="278"/>
    </location>
</feature>
<reference evidence="3 4" key="1">
    <citation type="submission" date="2020-04" db="EMBL/GenBank/DDBJ databases">
        <title>Usitatibacter rugosus gen. nov., sp. nov. and Usitatibacter palustris sp. nov., novel members of Usitatibacteraceae fam. nov. within the order Nitrosomonadales isolated from soil.</title>
        <authorList>
            <person name="Huber K.J."/>
            <person name="Neumann-Schaal M."/>
            <person name="Geppert A."/>
            <person name="Luckner M."/>
            <person name="Wanner G."/>
            <person name="Overmann J."/>
        </authorList>
    </citation>
    <scope>NUCLEOTIDE SEQUENCE [LARGE SCALE GENOMIC DNA]</scope>
    <source>
        <strain evidence="3 4">0125_3</strain>
    </source>
</reference>
<organism evidence="3 4">
    <name type="scientific">Usitatibacter rugosus</name>
    <dbReference type="NCBI Taxonomy" id="2732067"/>
    <lineage>
        <taxon>Bacteria</taxon>
        <taxon>Pseudomonadati</taxon>
        <taxon>Pseudomonadota</taxon>
        <taxon>Betaproteobacteria</taxon>
        <taxon>Nitrosomonadales</taxon>
        <taxon>Usitatibacteraceae</taxon>
        <taxon>Usitatibacter</taxon>
    </lineage>
</organism>
<dbReference type="RefSeq" id="WP_171093218.1">
    <property type="nucleotide sequence ID" value="NZ_CP053069.1"/>
</dbReference>
<feature type="chain" id="PRO_5026915624" description="Tetratricopeptide repeat protein" evidence="2">
    <location>
        <begin position="20"/>
        <end position="296"/>
    </location>
</feature>
<dbReference type="KEGG" id="uru:DSM104443_02760"/>
<name>A0A6M4GXR9_9PROT</name>
<dbReference type="NCBIfam" id="NF038027">
    <property type="entry name" value="TssQ_fam"/>
    <property type="match status" value="2"/>
</dbReference>
<dbReference type="Gene3D" id="1.25.40.10">
    <property type="entry name" value="Tetratricopeptide repeat domain"/>
    <property type="match status" value="1"/>
</dbReference>